<dbReference type="EC" id="3.8.1.2" evidence="3"/>
<evidence type="ECO:0000256" key="1">
    <source>
        <dbReference type="ARBA" id="ARBA00008106"/>
    </source>
</evidence>
<dbReference type="InterPro" id="IPR006328">
    <property type="entry name" value="2-HAD"/>
</dbReference>
<dbReference type="NCBIfam" id="TIGR01428">
    <property type="entry name" value="HAD_type_II"/>
    <property type="match status" value="1"/>
</dbReference>
<dbReference type="SFLD" id="SFLDF00045">
    <property type="entry name" value="2-haloacid_dehalogenase"/>
    <property type="match status" value="1"/>
</dbReference>
<comment type="function">
    <text evidence="3">Catalyzes the hydrolytic dehalogenation of small (S)-2-haloalkanoic acids to yield the corresponding (R)-2-hydroxyalkanoic acids.</text>
</comment>
<evidence type="ECO:0000256" key="3">
    <source>
        <dbReference type="RuleBase" id="RU368077"/>
    </source>
</evidence>
<dbReference type="InterPro" id="IPR051540">
    <property type="entry name" value="S-2-haloacid_dehalogenase"/>
</dbReference>
<keyword evidence="5" id="KW-1185">Reference proteome</keyword>
<dbReference type="SFLD" id="SFLDS00003">
    <property type="entry name" value="Haloacid_Dehalogenase"/>
    <property type="match status" value="1"/>
</dbReference>
<comment type="caution">
    <text evidence="4">The sequence shown here is derived from an EMBL/GenBank/DDBJ whole genome shotgun (WGS) entry which is preliminary data.</text>
</comment>
<dbReference type="PANTHER" id="PTHR43316">
    <property type="entry name" value="HYDROLASE, HALOACID DELAHOGENASE-RELATED"/>
    <property type="match status" value="1"/>
</dbReference>
<dbReference type="PANTHER" id="PTHR43316:SF3">
    <property type="entry name" value="HALOACID DEHALOGENASE, TYPE II (AFU_ORTHOLOGUE AFUA_2G07750)-RELATED"/>
    <property type="match status" value="1"/>
</dbReference>
<name>A0ABW9BDE1_9BURK</name>
<dbReference type="Gene3D" id="1.10.150.240">
    <property type="entry name" value="Putative phosphatase, domain 2"/>
    <property type="match status" value="1"/>
</dbReference>
<organism evidence="4 5">
    <name type="scientific">Paraburkholderia phytofirmans</name>
    <dbReference type="NCBI Taxonomy" id="261302"/>
    <lineage>
        <taxon>Bacteria</taxon>
        <taxon>Pseudomonadati</taxon>
        <taxon>Pseudomonadota</taxon>
        <taxon>Betaproteobacteria</taxon>
        <taxon>Burkholderiales</taxon>
        <taxon>Burkholderiaceae</taxon>
        <taxon>Paraburkholderia</taxon>
    </lineage>
</organism>
<evidence type="ECO:0000313" key="5">
    <source>
        <dbReference type="Proteomes" id="UP001629274"/>
    </source>
</evidence>
<protein>
    <recommendedName>
        <fullName evidence="3">(S)-2-haloacid dehalogenase</fullName>
        <ecNumber evidence="3">3.8.1.2</ecNumber>
    </recommendedName>
    <alternativeName>
        <fullName evidence="3">2-haloalkanoic acid dehalogenase</fullName>
    </alternativeName>
    <alternativeName>
        <fullName evidence="3">Halocarboxylic acid halidohydrolase</fullName>
    </alternativeName>
    <alternativeName>
        <fullName evidence="3">L-2-haloacid dehalogenase</fullName>
    </alternativeName>
</protein>
<dbReference type="PRINTS" id="PR00413">
    <property type="entry name" value="HADHALOGNASE"/>
</dbReference>
<accession>A0ABW9BDE1</accession>
<dbReference type="Gene3D" id="3.40.50.1000">
    <property type="entry name" value="HAD superfamily/HAD-like"/>
    <property type="match status" value="1"/>
</dbReference>
<dbReference type="InterPro" id="IPR036412">
    <property type="entry name" value="HAD-like_sf"/>
</dbReference>
<dbReference type="SFLD" id="SFLDG01129">
    <property type="entry name" value="C1.5:_HAD__Beta-PGM__Phosphata"/>
    <property type="match status" value="1"/>
</dbReference>
<dbReference type="Proteomes" id="UP001629274">
    <property type="component" value="Unassembled WGS sequence"/>
</dbReference>
<dbReference type="Pfam" id="PF00702">
    <property type="entry name" value="Hydrolase"/>
    <property type="match status" value="1"/>
</dbReference>
<dbReference type="SUPFAM" id="SSF56784">
    <property type="entry name" value="HAD-like"/>
    <property type="match status" value="1"/>
</dbReference>
<proteinExistence type="inferred from homology"/>
<evidence type="ECO:0000256" key="2">
    <source>
        <dbReference type="ARBA" id="ARBA00022801"/>
    </source>
</evidence>
<comment type="catalytic activity">
    <reaction evidence="3">
        <text>an (S)-2-haloacid + H2O = a (2R)-2-hydroxycarboxylate + a halide anion + H(+)</text>
        <dbReference type="Rhea" id="RHEA:11192"/>
        <dbReference type="ChEBI" id="CHEBI:15377"/>
        <dbReference type="ChEBI" id="CHEBI:15378"/>
        <dbReference type="ChEBI" id="CHEBI:16042"/>
        <dbReference type="ChEBI" id="CHEBI:58314"/>
        <dbReference type="ChEBI" id="CHEBI:137405"/>
        <dbReference type="EC" id="3.8.1.2"/>
    </reaction>
</comment>
<dbReference type="EMBL" id="JAQQDR010000002">
    <property type="protein sequence ID" value="MFM0237815.1"/>
    <property type="molecule type" value="Genomic_DNA"/>
</dbReference>
<dbReference type="InterPro" id="IPR023198">
    <property type="entry name" value="PGP-like_dom2"/>
</dbReference>
<reference evidence="4 5" key="1">
    <citation type="journal article" date="2024" name="Chem. Sci.">
        <title>Discovery of megapolipeptins by genome mining of a Burkholderiales bacteria collection.</title>
        <authorList>
            <person name="Paulo B.S."/>
            <person name="Recchia M.J.J."/>
            <person name="Lee S."/>
            <person name="Fergusson C.H."/>
            <person name="Romanowski S.B."/>
            <person name="Hernandez A."/>
            <person name="Krull N."/>
            <person name="Liu D.Y."/>
            <person name="Cavanagh H."/>
            <person name="Bos A."/>
            <person name="Gray C.A."/>
            <person name="Murphy B.T."/>
            <person name="Linington R.G."/>
            <person name="Eustaquio A.S."/>
        </authorList>
    </citation>
    <scope>NUCLEOTIDE SEQUENCE [LARGE SCALE GENOMIC DNA]</scope>
    <source>
        <strain evidence="4 5">RL17-351-BIE-A</strain>
    </source>
</reference>
<dbReference type="InterPro" id="IPR006439">
    <property type="entry name" value="HAD-SF_hydro_IA"/>
</dbReference>
<dbReference type="NCBIfam" id="TIGR01493">
    <property type="entry name" value="HAD-SF-IA-v2"/>
    <property type="match status" value="1"/>
</dbReference>
<gene>
    <name evidence="4" type="ORF">PQR03_06710</name>
</gene>
<evidence type="ECO:0000313" key="4">
    <source>
        <dbReference type="EMBL" id="MFM0237815.1"/>
    </source>
</evidence>
<dbReference type="CDD" id="cd02588">
    <property type="entry name" value="HAD_L2-DEX"/>
    <property type="match status" value="1"/>
</dbReference>
<dbReference type="InterPro" id="IPR023214">
    <property type="entry name" value="HAD_sf"/>
</dbReference>
<keyword evidence="2 3" id="KW-0378">Hydrolase</keyword>
<dbReference type="SFLD" id="SFLDG01135">
    <property type="entry name" value="C1.5.6:_HAD__Beta-PGM__Phospha"/>
    <property type="match status" value="1"/>
</dbReference>
<sequence>MKPIKALVFDLYGTLYDVHSVAGACGERFPGRGLEISILWRQKQLEYTWLRTLMGDYVPFEKATDDALDFVASHLKLSLTTAAHKDLCDAYLRLQPYPGVEATLTSLRERGLPLAILSNGSSFSIGSVVKNSGLDHLFDHLISVESTKVFKPHDAVYRLAENALGCSRDEILFVSSNGWDACGARHFGYQVCWVNRNGNTLDVLGQKPDFAVTDLRELPDLVGNAVMS</sequence>
<comment type="similarity">
    <text evidence="1 3">Belongs to the HAD-like hydrolase superfamily. S-2-haloalkanoic acid dehalogenase family.</text>
</comment>
<dbReference type="RefSeq" id="WP_408257162.1">
    <property type="nucleotide sequence ID" value="NZ_JAQQCK010000001.1"/>
</dbReference>